<reference evidence="15 16" key="1">
    <citation type="submission" date="2020-12" db="EMBL/GenBank/DDBJ databases">
        <title>Revised draft genomes of Rhodomicrobium vannielii ATCC 17100 and Rhodomicrobium udaipurense JA643.</title>
        <authorList>
            <person name="Conners E.M."/>
            <person name="Davenport E.J."/>
            <person name="Bose A."/>
        </authorList>
    </citation>
    <scope>NUCLEOTIDE SEQUENCE [LARGE SCALE GENOMIC DNA]</scope>
    <source>
        <strain evidence="15 16">JA643</strain>
    </source>
</reference>
<keyword evidence="4 13" id="KW-0813">Transport</keyword>
<evidence type="ECO:0000256" key="10">
    <source>
        <dbReference type="ARBA" id="ARBA00023065"/>
    </source>
</evidence>
<dbReference type="AlphaFoldDB" id="A0A8I1KII5"/>
<evidence type="ECO:0000313" key="15">
    <source>
        <dbReference type="EMBL" id="MBJ7544750.1"/>
    </source>
</evidence>
<evidence type="ECO:0000256" key="6">
    <source>
        <dbReference type="ARBA" id="ARBA00022692"/>
    </source>
</evidence>
<feature type="transmembrane region" description="Helical" evidence="14">
    <location>
        <begin position="6"/>
        <end position="29"/>
    </location>
</feature>
<feature type="transmembrane region" description="Helical" evidence="14">
    <location>
        <begin position="126"/>
        <end position="146"/>
    </location>
</feature>
<evidence type="ECO:0000256" key="3">
    <source>
        <dbReference type="ARBA" id="ARBA00008034"/>
    </source>
</evidence>
<dbReference type="GO" id="GO:0006829">
    <property type="term" value="P:zinc ion transport"/>
    <property type="evidence" value="ECO:0007669"/>
    <property type="project" value="UniProtKB-KW"/>
</dbReference>
<dbReference type="GO" id="GO:0043190">
    <property type="term" value="C:ATP-binding cassette (ABC) transporter complex"/>
    <property type="evidence" value="ECO:0007669"/>
    <property type="project" value="InterPro"/>
</dbReference>
<evidence type="ECO:0000256" key="7">
    <source>
        <dbReference type="ARBA" id="ARBA00022833"/>
    </source>
</evidence>
<evidence type="ECO:0000256" key="13">
    <source>
        <dbReference type="RuleBase" id="RU003943"/>
    </source>
</evidence>
<dbReference type="SUPFAM" id="SSF81345">
    <property type="entry name" value="ABC transporter involved in vitamin B12 uptake, BtuC"/>
    <property type="match status" value="1"/>
</dbReference>
<dbReference type="Pfam" id="PF00950">
    <property type="entry name" value="ABC-3"/>
    <property type="match status" value="1"/>
</dbReference>
<gene>
    <name evidence="15" type="ORF">JDN41_14440</name>
</gene>
<feature type="transmembrane region" description="Helical" evidence="14">
    <location>
        <begin position="172"/>
        <end position="203"/>
    </location>
</feature>
<keyword evidence="16" id="KW-1185">Reference proteome</keyword>
<evidence type="ECO:0000256" key="14">
    <source>
        <dbReference type="SAM" id="Phobius"/>
    </source>
</evidence>
<comment type="function">
    <text evidence="1">Involved in the high-affinity zinc uptake transport system.</text>
</comment>
<evidence type="ECO:0000256" key="8">
    <source>
        <dbReference type="ARBA" id="ARBA00022906"/>
    </source>
</evidence>
<evidence type="ECO:0000313" key="16">
    <source>
        <dbReference type="Proteomes" id="UP000623250"/>
    </source>
</evidence>
<sequence length="265" mass="27292">MLDDFVTRAVLAGLGAAALAAPLGCFVVWRRMAYFGETVAYSGLLGVALGFLLGVDLTLGVIVTAVAMALLLSGLQAQRAIPYDTLLGILAHVALASGLIAANFVSGARLDLMGYLFGDILAVSRADVFWIWGGAAAVLAALTLLWRPLLALTVHEELAAAEGVRVRRTETAFILLIAVTVALAMKVIGILLITSLMIFPAAVARPFAKTPEQMAVLAALAAAAAVAGGLFLSLKLDTAAGPSIVLALAALFFVAAVPTLALRGR</sequence>
<dbReference type="PANTHER" id="PTHR30477">
    <property type="entry name" value="ABC-TRANSPORTER METAL-BINDING PROTEIN"/>
    <property type="match status" value="1"/>
</dbReference>
<dbReference type="RefSeq" id="WP_037237863.1">
    <property type="nucleotide sequence ID" value="NZ_JAEMUK010000080.1"/>
</dbReference>
<keyword evidence="7" id="KW-0862">Zinc</keyword>
<organism evidence="15 16">
    <name type="scientific">Rhodomicrobium udaipurense</name>
    <dbReference type="NCBI Taxonomy" id="1202716"/>
    <lineage>
        <taxon>Bacteria</taxon>
        <taxon>Pseudomonadati</taxon>
        <taxon>Pseudomonadota</taxon>
        <taxon>Alphaproteobacteria</taxon>
        <taxon>Hyphomicrobiales</taxon>
        <taxon>Hyphomicrobiaceae</taxon>
        <taxon>Rhodomicrobium</taxon>
    </lineage>
</organism>
<keyword evidence="6 13" id="KW-0812">Transmembrane</keyword>
<dbReference type="Gene3D" id="1.10.3470.10">
    <property type="entry name" value="ABC transporter involved in vitamin B12 uptake, BtuC"/>
    <property type="match status" value="1"/>
</dbReference>
<comment type="similarity">
    <text evidence="3 13">Belongs to the ABC-3 integral membrane protein family.</text>
</comment>
<feature type="transmembrane region" description="Helical" evidence="14">
    <location>
        <begin position="215"/>
        <end position="234"/>
    </location>
</feature>
<protein>
    <recommendedName>
        <fullName evidence="12">High-affinity zinc uptake system membrane protein ZnuB</fullName>
    </recommendedName>
</protein>
<evidence type="ECO:0000256" key="9">
    <source>
        <dbReference type="ARBA" id="ARBA00022989"/>
    </source>
</evidence>
<proteinExistence type="inferred from homology"/>
<keyword evidence="5" id="KW-1003">Cell membrane</keyword>
<feature type="transmembrane region" description="Helical" evidence="14">
    <location>
        <begin position="41"/>
        <end position="74"/>
    </location>
</feature>
<dbReference type="InterPro" id="IPR037294">
    <property type="entry name" value="ABC_BtuC-like"/>
</dbReference>
<keyword evidence="10" id="KW-0406">Ion transport</keyword>
<accession>A0A8I1KII5</accession>
<keyword evidence="9 14" id="KW-1133">Transmembrane helix</keyword>
<evidence type="ECO:0000256" key="11">
    <source>
        <dbReference type="ARBA" id="ARBA00023136"/>
    </source>
</evidence>
<feature type="transmembrane region" description="Helical" evidence="14">
    <location>
        <begin position="86"/>
        <end position="105"/>
    </location>
</feature>
<evidence type="ECO:0000256" key="4">
    <source>
        <dbReference type="ARBA" id="ARBA00022448"/>
    </source>
</evidence>
<comment type="caution">
    <text evidence="15">The sequence shown here is derived from an EMBL/GenBank/DDBJ whole genome shotgun (WGS) entry which is preliminary data.</text>
</comment>
<keyword evidence="11 14" id="KW-0472">Membrane</keyword>
<keyword evidence="8" id="KW-0864">Zinc transport</keyword>
<dbReference type="EMBL" id="JAEMUK010000080">
    <property type="protein sequence ID" value="MBJ7544750.1"/>
    <property type="molecule type" value="Genomic_DNA"/>
</dbReference>
<name>A0A8I1KII5_9HYPH</name>
<comment type="subcellular location">
    <subcellularLocation>
        <location evidence="2 13">Cell membrane</location>
        <topology evidence="2 13">Multi-pass membrane protein</topology>
    </subcellularLocation>
</comment>
<evidence type="ECO:0000256" key="2">
    <source>
        <dbReference type="ARBA" id="ARBA00004651"/>
    </source>
</evidence>
<evidence type="ECO:0000256" key="12">
    <source>
        <dbReference type="ARBA" id="ARBA00040080"/>
    </source>
</evidence>
<evidence type="ECO:0000256" key="5">
    <source>
        <dbReference type="ARBA" id="ARBA00022475"/>
    </source>
</evidence>
<dbReference type="InterPro" id="IPR001626">
    <property type="entry name" value="ABC_TroCD"/>
</dbReference>
<dbReference type="GO" id="GO:0055085">
    <property type="term" value="P:transmembrane transport"/>
    <property type="evidence" value="ECO:0007669"/>
    <property type="project" value="InterPro"/>
</dbReference>
<evidence type="ECO:0000256" key="1">
    <source>
        <dbReference type="ARBA" id="ARBA00002313"/>
    </source>
</evidence>
<dbReference type="Proteomes" id="UP000623250">
    <property type="component" value="Unassembled WGS sequence"/>
</dbReference>
<feature type="transmembrane region" description="Helical" evidence="14">
    <location>
        <begin position="240"/>
        <end position="262"/>
    </location>
</feature>
<dbReference type="PANTHER" id="PTHR30477:SF23">
    <property type="entry name" value="HIGH-AFFINITY ZINC UPTAKE SYSTEM MEMBRANE PROTEIN ZNUB"/>
    <property type="match status" value="1"/>
</dbReference>
<dbReference type="GO" id="GO:0010043">
    <property type="term" value="P:response to zinc ion"/>
    <property type="evidence" value="ECO:0007669"/>
    <property type="project" value="TreeGrafter"/>
</dbReference>